<dbReference type="InterPro" id="IPR019181">
    <property type="entry name" value="LSM12_ABD"/>
</dbReference>
<dbReference type="PANTHER" id="PTHR13542">
    <property type="entry name" value="LSM12 HOMOLOG"/>
    <property type="match status" value="1"/>
</dbReference>
<organism evidence="4 5">
    <name type="scientific">Zygosaccharomyces rouxii</name>
    <dbReference type="NCBI Taxonomy" id="4956"/>
    <lineage>
        <taxon>Eukaryota</taxon>
        <taxon>Fungi</taxon>
        <taxon>Dikarya</taxon>
        <taxon>Ascomycota</taxon>
        <taxon>Saccharomycotina</taxon>
        <taxon>Saccharomycetes</taxon>
        <taxon>Saccharomycetales</taxon>
        <taxon>Saccharomycetaceae</taxon>
        <taxon>Zygosaccharomyces</taxon>
    </lineage>
</organism>
<evidence type="ECO:0000313" key="5">
    <source>
        <dbReference type="Proteomes" id="UP000187013"/>
    </source>
</evidence>
<dbReference type="Pfam" id="PF21166">
    <property type="entry name" value="LSM12_LSM"/>
    <property type="match status" value="1"/>
</dbReference>
<comment type="caution">
    <text evidence="4">The sequence shown here is derived from an EMBL/GenBank/DDBJ whole genome shotgun (WGS) entry which is preliminary data.</text>
</comment>
<dbReference type="OrthoDB" id="1057137at2759"/>
<dbReference type="InterPro" id="IPR047574">
    <property type="entry name" value="AD"/>
</dbReference>
<dbReference type="EMBL" id="BDGX01000051">
    <property type="protein sequence ID" value="GAV55628.1"/>
    <property type="molecule type" value="Genomic_DNA"/>
</dbReference>
<proteinExistence type="inferred from homology"/>
<name>A0A1Q3AIR2_ZYGRO</name>
<dbReference type="PROSITE" id="PS52002">
    <property type="entry name" value="SM"/>
    <property type="match status" value="1"/>
</dbReference>
<dbReference type="Pfam" id="PF09793">
    <property type="entry name" value="AD"/>
    <property type="match status" value="1"/>
</dbReference>
<accession>A0A1Q3AIR2</accession>
<evidence type="ECO:0000313" key="4">
    <source>
        <dbReference type="EMBL" id="GAV55628.1"/>
    </source>
</evidence>
<evidence type="ECO:0000256" key="1">
    <source>
        <dbReference type="ARBA" id="ARBA00006359"/>
    </source>
</evidence>
<dbReference type="Proteomes" id="UP000187013">
    <property type="component" value="Unassembled WGS sequence"/>
</dbReference>
<comment type="similarity">
    <text evidence="1">Belongs to the LSM12 family.</text>
</comment>
<evidence type="ECO:0000259" key="2">
    <source>
        <dbReference type="PROSITE" id="PS52001"/>
    </source>
</evidence>
<protein>
    <submittedName>
        <fullName evidence="4">Uncharacterized protein</fullName>
    </submittedName>
</protein>
<reference evidence="4 5" key="1">
    <citation type="submission" date="2016-08" db="EMBL/GenBank/DDBJ databases">
        <title>Draft genome sequence of allopolyploid Zygosaccharomyces rouxii.</title>
        <authorList>
            <person name="Watanabe J."/>
            <person name="Uehara K."/>
            <person name="Mogi Y."/>
            <person name="Tsukioka Y."/>
        </authorList>
    </citation>
    <scope>NUCLEOTIDE SEQUENCE [LARGE SCALE GENOMIC DNA]</scope>
    <source>
        <strain evidence="4 5">NBRC 110957</strain>
    </source>
</reference>
<dbReference type="PIRSF" id="PIRSF007783">
    <property type="entry name" value="UCP007783_YHR121w"/>
    <property type="match status" value="1"/>
</dbReference>
<dbReference type="GO" id="GO:0003723">
    <property type="term" value="F:RNA binding"/>
    <property type="evidence" value="ECO:0007669"/>
    <property type="project" value="InterPro"/>
</dbReference>
<dbReference type="InterPro" id="IPR048478">
    <property type="entry name" value="LSM12_LSM"/>
</dbReference>
<dbReference type="SMART" id="SM00995">
    <property type="entry name" value="AD"/>
    <property type="match status" value="1"/>
</dbReference>
<dbReference type="AlphaFoldDB" id="A0A1Q3AIR2"/>
<feature type="domain" description="Sm" evidence="3">
    <location>
        <begin position="1"/>
        <end position="68"/>
    </location>
</feature>
<dbReference type="InterPro" id="IPR039683">
    <property type="entry name" value="Lsm12-like"/>
</dbReference>
<dbReference type="InterPro" id="IPR047575">
    <property type="entry name" value="Sm"/>
</dbReference>
<dbReference type="PROSITE" id="PS52001">
    <property type="entry name" value="AD"/>
    <property type="match status" value="1"/>
</dbReference>
<gene>
    <name evidence="4" type="ORF">ZYGR_0AY00200</name>
</gene>
<dbReference type="InterPro" id="IPR016521">
    <property type="entry name" value="RNA-processing_Lsm12"/>
</dbReference>
<sequence>MSISLENILGFKVKVANVLDVVTEGKVYSFNSSNNTLTLQTSRKAQQPQSFKVIKCSFIKSLEVIGEKPSTNLFKKQPIKPAYVHVDRVNQFLEEKLKESGKKNELIGKGVSSEAQFLFDTVYKTVSDTRWVDKNIVVLDSVEIFPPYKPENIKLINGSKSEAVTMVQRILQRGWEKLSEMEETKKGG</sequence>
<evidence type="ECO:0000259" key="3">
    <source>
        <dbReference type="PROSITE" id="PS52002"/>
    </source>
</evidence>
<feature type="domain" description="AD" evidence="2">
    <location>
        <begin position="82"/>
        <end position="179"/>
    </location>
</feature>